<name>A0ABM8GQV4_9MICO</name>
<organism evidence="8 9">
    <name type="scientific">Frondihabitans sucicola</name>
    <dbReference type="NCBI Taxonomy" id="1268041"/>
    <lineage>
        <taxon>Bacteria</taxon>
        <taxon>Bacillati</taxon>
        <taxon>Actinomycetota</taxon>
        <taxon>Actinomycetes</taxon>
        <taxon>Micrococcales</taxon>
        <taxon>Microbacteriaceae</taxon>
        <taxon>Frondihabitans</taxon>
    </lineage>
</organism>
<gene>
    <name evidence="7" type="primary">aroQ</name>
    <name evidence="8" type="ORF">GCM10025867_29220</name>
</gene>
<feature type="binding site" evidence="7">
    <location>
        <position position="72"/>
    </location>
    <ligand>
        <name>substrate</name>
    </ligand>
</feature>
<reference evidence="9" key="1">
    <citation type="journal article" date="2019" name="Int. J. Syst. Evol. Microbiol.">
        <title>The Global Catalogue of Microorganisms (GCM) 10K type strain sequencing project: providing services to taxonomists for standard genome sequencing and annotation.</title>
        <authorList>
            <consortium name="The Broad Institute Genomics Platform"/>
            <consortium name="The Broad Institute Genome Sequencing Center for Infectious Disease"/>
            <person name="Wu L."/>
            <person name="Ma J."/>
        </authorList>
    </citation>
    <scope>NUCLEOTIDE SEQUENCE [LARGE SCALE GENOMIC DNA]</scope>
    <source>
        <strain evidence="9">NBRC 108728</strain>
    </source>
</reference>
<evidence type="ECO:0000256" key="4">
    <source>
        <dbReference type="ARBA" id="ARBA00011193"/>
    </source>
</evidence>
<evidence type="ECO:0000313" key="9">
    <source>
        <dbReference type="Proteomes" id="UP001321486"/>
    </source>
</evidence>
<keyword evidence="7" id="KW-0057">Aromatic amino acid biosynthesis</keyword>
<dbReference type="EC" id="4.2.1.10" evidence="5 7"/>
<comment type="caution">
    <text evidence="7">Lacks conserved residue(s) required for the propagation of feature annotation.</text>
</comment>
<evidence type="ECO:0000313" key="8">
    <source>
        <dbReference type="EMBL" id="BDZ50681.1"/>
    </source>
</evidence>
<comment type="similarity">
    <text evidence="3 7">Belongs to the type-II 3-dehydroquinase family.</text>
</comment>
<protein>
    <recommendedName>
        <fullName evidence="5 7">3-dehydroquinate dehydratase</fullName>
        <shortName evidence="7">3-dehydroquinase</shortName>
        <ecNumber evidence="5 7">4.2.1.10</ecNumber>
    </recommendedName>
    <alternativeName>
        <fullName evidence="7">Type II DHQase</fullName>
    </alternativeName>
</protein>
<dbReference type="PANTHER" id="PTHR21272:SF3">
    <property type="entry name" value="CATABOLIC 3-DEHYDROQUINASE"/>
    <property type="match status" value="1"/>
</dbReference>
<dbReference type="PANTHER" id="PTHR21272">
    <property type="entry name" value="CATABOLIC 3-DEHYDROQUINASE"/>
    <property type="match status" value="1"/>
</dbReference>
<dbReference type="RefSeq" id="WP_286343633.1">
    <property type="nucleotide sequence ID" value="NZ_AP027732.1"/>
</dbReference>
<dbReference type="EMBL" id="AP027732">
    <property type="protein sequence ID" value="BDZ50681.1"/>
    <property type="molecule type" value="Genomic_DNA"/>
</dbReference>
<sequence length="157" mass="16433">MTIVLVASGRDHGRPGGRGPTTGAGDPAGELRVALESLDPAITVLFRQTDDEAELISWLFEAVEAGWGVVLNPAAFTHYSYALRDAAALVTEAGLPLIEVHLTNPTSRDDFRRASVVSAVSTGLITGLGFDSYRFAVRAAADRAAVRAAVRAASPTA</sequence>
<dbReference type="Proteomes" id="UP001321486">
    <property type="component" value="Chromosome"/>
</dbReference>
<evidence type="ECO:0000256" key="6">
    <source>
        <dbReference type="ARBA" id="ARBA00023239"/>
    </source>
</evidence>
<feature type="binding site" evidence="7">
    <location>
        <position position="85"/>
    </location>
    <ligand>
        <name>substrate</name>
    </ligand>
</feature>
<evidence type="ECO:0000256" key="5">
    <source>
        <dbReference type="ARBA" id="ARBA00012060"/>
    </source>
</evidence>
<dbReference type="InterPro" id="IPR001874">
    <property type="entry name" value="DHquinase_II"/>
</dbReference>
<feature type="binding site" evidence="7">
    <location>
        <position position="78"/>
    </location>
    <ligand>
        <name>substrate</name>
    </ligand>
</feature>
<evidence type="ECO:0000256" key="2">
    <source>
        <dbReference type="ARBA" id="ARBA00004902"/>
    </source>
</evidence>
<dbReference type="InterPro" id="IPR036441">
    <property type="entry name" value="DHquinase_II_sf"/>
</dbReference>
<dbReference type="SUPFAM" id="SSF52304">
    <property type="entry name" value="Type II 3-dehydroquinate dehydratase"/>
    <property type="match status" value="1"/>
</dbReference>
<comment type="catalytic activity">
    <reaction evidence="1 7">
        <text>3-dehydroquinate = 3-dehydroshikimate + H2O</text>
        <dbReference type="Rhea" id="RHEA:21096"/>
        <dbReference type="ChEBI" id="CHEBI:15377"/>
        <dbReference type="ChEBI" id="CHEBI:16630"/>
        <dbReference type="ChEBI" id="CHEBI:32364"/>
        <dbReference type="EC" id="4.2.1.10"/>
    </reaction>
</comment>
<keyword evidence="9" id="KW-1185">Reference proteome</keyword>
<evidence type="ECO:0000256" key="1">
    <source>
        <dbReference type="ARBA" id="ARBA00001864"/>
    </source>
</evidence>
<feature type="site" description="Transition state stabilizer" evidence="7">
    <location>
        <position position="18"/>
    </location>
</feature>
<evidence type="ECO:0000256" key="3">
    <source>
        <dbReference type="ARBA" id="ARBA00011037"/>
    </source>
</evidence>
<comment type="pathway">
    <text evidence="2 7">Metabolic intermediate biosynthesis; chorismate biosynthesis; chorismate from D-erythrose 4-phosphate and phosphoenolpyruvate: step 3/7.</text>
</comment>
<dbReference type="Pfam" id="PF01220">
    <property type="entry name" value="DHquinase_II"/>
    <property type="match status" value="1"/>
</dbReference>
<keyword evidence="7" id="KW-0028">Amino-acid biosynthesis</keyword>
<comment type="function">
    <text evidence="7">Catalyzes a trans-dehydration via an enolate intermediate.</text>
</comment>
<feature type="active site" description="Proton donor" evidence="7">
    <location>
        <position position="101"/>
    </location>
</feature>
<dbReference type="Gene3D" id="3.40.50.9100">
    <property type="entry name" value="Dehydroquinase, class II"/>
    <property type="match status" value="1"/>
</dbReference>
<feature type="binding site" evidence="7">
    <location>
        <begin position="102"/>
        <end position="103"/>
    </location>
    <ligand>
        <name>substrate</name>
    </ligand>
</feature>
<comment type="subunit">
    <text evidence="4 7">Homododecamer.</text>
</comment>
<accession>A0ABM8GQV4</accession>
<feature type="binding site" evidence="7">
    <location>
        <position position="112"/>
    </location>
    <ligand>
        <name>substrate</name>
    </ligand>
</feature>
<proteinExistence type="inferred from homology"/>
<evidence type="ECO:0000256" key="7">
    <source>
        <dbReference type="HAMAP-Rule" id="MF_00169"/>
    </source>
</evidence>
<dbReference type="HAMAP" id="MF_00169">
    <property type="entry name" value="AroQ"/>
    <property type="match status" value="1"/>
</dbReference>
<keyword evidence="6 7" id="KW-0456">Lyase</keyword>